<evidence type="ECO:0000256" key="2">
    <source>
        <dbReference type="ARBA" id="ARBA00022605"/>
    </source>
</evidence>
<evidence type="ECO:0000313" key="14">
    <source>
        <dbReference type="EMBL" id="CAB4689553.1"/>
    </source>
</evidence>
<protein>
    <recommendedName>
        <fullName evidence="9">4-hydroxy-tetrahydrodipicolinate reductase</fullName>
        <ecNumber evidence="9">1.17.1.8</ecNumber>
    </recommendedName>
</protein>
<keyword evidence="4" id="KW-0220">Diaminopimelate biosynthesis</keyword>
<dbReference type="PIRSF" id="PIRSF000161">
    <property type="entry name" value="DHPR"/>
    <property type="match status" value="1"/>
</dbReference>
<dbReference type="Pfam" id="PF05173">
    <property type="entry name" value="DapB_C"/>
    <property type="match status" value="1"/>
</dbReference>
<dbReference type="EC" id="1.17.1.8" evidence="9"/>
<dbReference type="AlphaFoldDB" id="A0A6J6NZ59"/>
<dbReference type="Gene3D" id="3.40.50.720">
    <property type="entry name" value="NAD(P)-binding Rossmann-like Domain"/>
    <property type="match status" value="1"/>
</dbReference>
<evidence type="ECO:0000256" key="11">
    <source>
        <dbReference type="ARBA" id="ARBA00049396"/>
    </source>
</evidence>
<dbReference type="NCBIfam" id="TIGR00036">
    <property type="entry name" value="dapB"/>
    <property type="match status" value="1"/>
</dbReference>
<keyword evidence="5" id="KW-0560">Oxidoreductase</keyword>
<evidence type="ECO:0000259" key="13">
    <source>
        <dbReference type="Pfam" id="PF05173"/>
    </source>
</evidence>
<evidence type="ECO:0000256" key="6">
    <source>
        <dbReference type="ARBA" id="ARBA00023027"/>
    </source>
</evidence>
<dbReference type="GO" id="GO:0005829">
    <property type="term" value="C:cytosol"/>
    <property type="evidence" value="ECO:0007669"/>
    <property type="project" value="TreeGrafter"/>
</dbReference>
<evidence type="ECO:0000256" key="4">
    <source>
        <dbReference type="ARBA" id="ARBA00022915"/>
    </source>
</evidence>
<accession>A0A6J6NZ59</accession>
<dbReference type="Pfam" id="PF01113">
    <property type="entry name" value="DapB_N"/>
    <property type="match status" value="1"/>
</dbReference>
<dbReference type="Gene3D" id="3.30.360.10">
    <property type="entry name" value="Dihydrodipicolinate Reductase, domain 2"/>
    <property type="match status" value="1"/>
</dbReference>
<comment type="catalytic activity">
    <reaction evidence="11">
        <text>(S)-2,3,4,5-tetrahydrodipicolinate + NAD(+) + H2O = (2S,4S)-4-hydroxy-2,3,4,5-tetrahydrodipicolinate + NADH + H(+)</text>
        <dbReference type="Rhea" id="RHEA:35323"/>
        <dbReference type="ChEBI" id="CHEBI:15377"/>
        <dbReference type="ChEBI" id="CHEBI:15378"/>
        <dbReference type="ChEBI" id="CHEBI:16845"/>
        <dbReference type="ChEBI" id="CHEBI:57540"/>
        <dbReference type="ChEBI" id="CHEBI:57945"/>
        <dbReference type="ChEBI" id="CHEBI:67139"/>
        <dbReference type="EC" id="1.17.1.8"/>
    </reaction>
</comment>
<dbReference type="SUPFAM" id="SSF51735">
    <property type="entry name" value="NAD(P)-binding Rossmann-fold domains"/>
    <property type="match status" value="1"/>
</dbReference>
<dbReference type="InterPro" id="IPR036291">
    <property type="entry name" value="NAD(P)-bd_dom_sf"/>
</dbReference>
<dbReference type="SUPFAM" id="SSF55347">
    <property type="entry name" value="Glyceraldehyde-3-phosphate dehydrogenase-like, C-terminal domain"/>
    <property type="match status" value="1"/>
</dbReference>
<gene>
    <name evidence="14" type="ORF">UFOPK2342_01688</name>
</gene>
<keyword evidence="2" id="KW-0028">Amino-acid biosynthesis</keyword>
<keyword evidence="3" id="KW-0521">NADP</keyword>
<comment type="catalytic activity">
    <reaction evidence="10">
        <text>(S)-2,3,4,5-tetrahydrodipicolinate + NADP(+) + H2O = (2S,4S)-4-hydroxy-2,3,4,5-tetrahydrodipicolinate + NADPH + H(+)</text>
        <dbReference type="Rhea" id="RHEA:35331"/>
        <dbReference type="ChEBI" id="CHEBI:15377"/>
        <dbReference type="ChEBI" id="CHEBI:15378"/>
        <dbReference type="ChEBI" id="CHEBI:16845"/>
        <dbReference type="ChEBI" id="CHEBI:57783"/>
        <dbReference type="ChEBI" id="CHEBI:58349"/>
        <dbReference type="ChEBI" id="CHEBI:67139"/>
        <dbReference type="EC" id="1.17.1.8"/>
    </reaction>
</comment>
<evidence type="ECO:0000256" key="1">
    <source>
        <dbReference type="ARBA" id="ARBA00006642"/>
    </source>
</evidence>
<evidence type="ECO:0000256" key="9">
    <source>
        <dbReference type="ARBA" id="ARBA00038983"/>
    </source>
</evidence>
<evidence type="ECO:0000256" key="3">
    <source>
        <dbReference type="ARBA" id="ARBA00022857"/>
    </source>
</evidence>
<evidence type="ECO:0000256" key="5">
    <source>
        <dbReference type="ARBA" id="ARBA00023002"/>
    </source>
</evidence>
<proteinExistence type="inferred from homology"/>
<dbReference type="InterPro" id="IPR000846">
    <property type="entry name" value="DapB_N"/>
</dbReference>
<dbReference type="GO" id="GO:0008839">
    <property type="term" value="F:4-hydroxy-tetrahydrodipicolinate reductase"/>
    <property type="evidence" value="ECO:0007669"/>
    <property type="project" value="UniProtKB-EC"/>
</dbReference>
<reference evidence="14" key="1">
    <citation type="submission" date="2020-05" db="EMBL/GenBank/DDBJ databases">
        <authorList>
            <person name="Chiriac C."/>
            <person name="Salcher M."/>
            <person name="Ghai R."/>
            <person name="Kavagutti S V."/>
        </authorList>
    </citation>
    <scope>NUCLEOTIDE SEQUENCE</scope>
</reference>
<sequence>MKRLLQLTQVYRGFVPVLTSVFSALDLRSWQTARMINICLAGATGWTGVALAHAIHESSDLKLVSAVARKSAGGDLGEALGAGKWGVPVFADINDALAGVDVMIEYTSHATVKANTLAAIAHGVHVIVGSSGLTGADYDEVDAAAKKAGVGVVGSGNFAITAALAQAAAVMVAKHLPQWEVIDYASFTKPDVPSGTARELAEKLSAVHRPAIGVEVADIAGPKEARGADIDGTRVHSIRQPSFVVSTEVIFGLPEQRLSIRFDAGSSPAPYVDGTLLAARAVIKQKGLIRGLDTLLLQ</sequence>
<dbReference type="EMBL" id="CAEZXB010000059">
    <property type="protein sequence ID" value="CAB4689553.1"/>
    <property type="molecule type" value="Genomic_DNA"/>
</dbReference>
<organism evidence="14">
    <name type="scientific">freshwater metagenome</name>
    <dbReference type="NCBI Taxonomy" id="449393"/>
    <lineage>
        <taxon>unclassified sequences</taxon>
        <taxon>metagenomes</taxon>
        <taxon>ecological metagenomes</taxon>
    </lineage>
</organism>
<dbReference type="GO" id="GO:0019877">
    <property type="term" value="P:diaminopimelate biosynthetic process"/>
    <property type="evidence" value="ECO:0007669"/>
    <property type="project" value="UniProtKB-KW"/>
</dbReference>
<dbReference type="PANTHER" id="PTHR20836:SF0">
    <property type="entry name" value="4-HYDROXY-TETRAHYDRODIPICOLINATE REDUCTASE 1, CHLOROPLASTIC-RELATED"/>
    <property type="match status" value="1"/>
</dbReference>
<dbReference type="PANTHER" id="PTHR20836">
    <property type="entry name" value="DIHYDRODIPICOLINATE REDUCTASE"/>
    <property type="match status" value="1"/>
</dbReference>
<comment type="pathway">
    <text evidence="8">Amino-acid biosynthesis; L-lysine biosynthesis via DAP pathway; (S)-tetrahydrodipicolinate from L-aspartate: step 4/4.</text>
</comment>
<feature type="domain" description="Dihydrodipicolinate reductase N-terminal" evidence="12">
    <location>
        <begin position="36"/>
        <end position="158"/>
    </location>
</feature>
<name>A0A6J6NZ59_9ZZZZ</name>
<dbReference type="InterPro" id="IPR022663">
    <property type="entry name" value="DapB_C"/>
</dbReference>
<dbReference type="CDD" id="cd02274">
    <property type="entry name" value="DHDPR_N"/>
    <property type="match status" value="1"/>
</dbReference>
<evidence type="ECO:0000256" key="8">
    <source>
        <dbReference type="ARBA" id="ARBA00037922"/>
    </source>
</evidence>
<dbReference type="InterPro" id="IPR023940">
    <property type="entry name" value="DHDPR_bac"/>
</dbReference>
<dbReference type="GO" id="GO:0009089">
    <property type="term" value="P:lysine biosynthetic process via diaminopimelate"/>
    <property type="evidence" value="ECO:0007669"/>
    <property type="project" value="InterPro"/>
</dbReference>
<comment type="similarity">
    <text evidence="1">Belongs to the DapB family.</text>
</comment>
<keyword evidence="7" id="KW-0457">Lysine biosynthesis</keyword>
<keyword evidence="6" id="KW-0520">NAD</keyword>
<feature type="domain" description="Dihydrodipicolinate reductase C-terminal" evidence="13">
    <location>
        <begin position="162"/>
        <end position="295"/>
    </location>
</feature>
<evidence type="ECO:0000259" key="12">
    <source>
        <dbReference type="Pfam" id="PF01113"/>
    </source>
</evidence>
<evidence type="ECO:0000256" key="10">
    <source>
        <dbReference type="ARBA" id="ARBA00049080"/>
    </source>
</evidence>
<evidence type="ECO:0000256" key="7">
    <source>
        <dbReference type="ARBA" id="ARBA00023154"/>
    </source>
</evidence>